<gene>
    <name evidence="10" type="ORF">IPN02_18340</name>
</gene>
<proteinExistence type="inferred from homology"/>
<keyword evidence="3 6" id="KW-0378">Hydrolase</keyword>
<protein>
    <submittedName>
        <fullName evidence="10">M3 family oligoendopeptidase</fullName>
    </submittedName>
</protein>
<dbReference type="InterPro" id="IPR001567">
    <property type="entry name" value="Pept_M3A_M3B_dom"/>
</dbReference>
<dbReference type="GO" id="GO:0046872">
    <property type="term" value="F:metal ion binding"/>
    <property type="evidence" value="ECO:0007669"/>
    <property type="project" value="UniProtKB-UniRule"/>
</dbReference>
<evidence type="ECO:0000256" key="5">
    <source>
        <dbReference type="ARBA" id="ARBA00023049"/>
    </source>
</evidence>
<keyword evidence="4 6" id="KW-0862">Zinc</keyword>
<keyword evidence="5 6" id="KW-0482">Metalloprotease</keyword>
<comment type="cofactor">
    <cofactor evidence="6">
        <name>Zn(2+)</name>
        <dbReference type="ChEBI" id="CHEBI:29105"/>
    </cofactor>
    <text evidence="6">Binds 1 zinc ion.</text>
</comment>
<dbReference type="GO" id="GO:0006518">
    <property type="term" value="P:peptide metabolic process"/>
    <property type="evidence" value="ECO:0007669"/>
    <property type="project" value="TreeGrafter"/>
</dbReference>
<feature type="domain" description="Oligopeptidase F N-terminal" evidence="9">
    <location>
        <begin position="136"/>
        <end position="202"/>
    </location>
</feature>
<comment type="caution">
    <text evidence="10">The sequence shown here is derived from an EMBL/GenBank/DDBJ whole genome shotgun (WGS) entry which is preliminary data.</text>
</comment>
<evidence type="ECO:0000256" key="6">
    <source>
        <dbReference type="RuleBase" id="RU003435"/>
    </source>
</evidence>
<dbReference type="GO" id="GO:0004222">
    <property type="term" value="F:metalloendopeptidase activity"/>
    <property type="evidence" value="ECO:0007669"/>
    <property type="project" value="InterPro"/>
</dbReference>
<dbReference type="Gene3D" id="1.10.1370.20">
    <property type="entry name" value="Oligoendopeptidase f, C-terminal domain"/>
    <property type="match status" value="1"/>
</dbReference>
<dbReference type="InterPro" id="IPR042088">
    <property type="entry name" value="OligoPept_F_C"/>
</dbReference>
<name>A0A936NGX2_9ACTN</name>
<evidence type="ECO:0000313" key="10">
    <source>
        <dbReference type="EMBL" id="MBK9298746.1"/>
    </source>
</evidence>
<dbReference type="GO" id="GO:0006508">
    <property type="term" value="P:proteolysis"/>
    <property type="evidence" value="ECO:0007669"/>
    <property type="project" value="UniProtKB-KW"/>
</dbReference>
<dbReference type="PANTHER" id="PTHR11804:SF5">
    <property type="entry name" value="OLIGOENDOPEPTIDASE F"/>
    <property type="match status" value="1"/>
</dbReference>
<keyword evidence="1 6" id="KW-0645">Protease</keyword>
<evidence type="ECO:0000259" key="8">
    <source>
        <dbReference type="Pfam" id="PF01432"/>
    </source>
</evidence>
<keyword evidence="2 6" id="KW-0479">Metal-binding</keyword>
<dbReference type="EMBL" id="JADJZA010000010">
    <property type="protein sequence ID" value="MBK9298746.1"/>
    <property type="molecule type" value="Genomic_DNA"/>
</dbReference>
<sequence length="625" mass="67351">MTPPPESTATDTTDAATTGDPAAADPKAADLTAANVAWQLDGLLDGSSTDELMDRAATLADEIAEARGTIDTLDAAGMAALMGTIGELHDLLGRAGSYVGLRLAENSLDPERGAAMAKLSEAATELSTKLVFFDLEWAAVPDERAEALLADPALDFCAHHLRTLRRYRNHLLSEAEEQVLTETSVSGAPAWVRLFDEQTSAIEVAMPESAPGGDRAASLEEGLSLLQHPDRRVRADAAGSVSTALQPGLRTRAYIYNTLLLDKSVQDRLRSYPSWLSSRNLANEASDESVHALIDAVVARYDLPQRWYRLKAQVLGVERLADYDRSASVADADRQVGWAEASSLVVDAYDSFSPELADIVREFIDGNWIDAPVRPGKRPGAFCAYTVPGHHPYLLLNWTGSDRDVLTLAHELGHGIHAYLARPQGIFGQDTPLTMAETASVFGEAVTNQALLAQLDDPGERFALLASTLEDSIATVFRQVAMSRFESACHAHRRDVGELSVKDFGDHWAASQTEMLGDSIELTDGYRDWWSYVPHFIATPGYVYAYAFGQLLALSVYARYQSEGEGFVPSYLNMLAAGGSTSPEALAAMVDCDLTDPGFWDAGLDIVAGQLDAAEAAARAAGRLS</sequence>
<dbReference type="Pfam" id="PF08439">
    <property type="entry name" value="Peptidase_M3_N"/>
    <property type="match status" value="1"/>
</dbReference>
<dbReference type="Pfam" id="PF01432">
    <property type="entry name" value="Peptidase_M3"/>
    <property type="match status" value="1"/>
</dbReference>
<organism evidence="10 11">
    <name type="scientific">Candidatus Neomicrothrix subdominans</name>
    <dbReference type="NCBI Taxonomy" id="2954438"/>
    <lineage>
        <taxon>Bacteria</taxon>
        <taxon>Bacillati</taxon>
        <taxon>Actinomycetota</taxon>
        <taxon>Acidimicrobiia</taxon>
        <taxon>Acidimicrobiales</taxon>
        <taxon>Microthrixaceae</taxon>
        <taxon>Candidatus Neomicrothrix</taxon>
    </lineage>
</organism>
<feature type="domain" description="Peptidase M3A/M3B catalytic" evidence="8">
    <location>
        <begin position="225"/>
        <end position="603"/>
    </location>
</feature>
<dbReference type="SUPFAM" id="SSF55486">
    <property type="entry name" value="Metalloproteases ('zincins'), catalytic domain"/>
    <property type="match status" value="1"/>
</dbReference>
<evidence type="ECO:0000256" key="1">
    <source>
        <dbReference type="ARBA" id="ARBA00022670"/>
    </source>
</evidence>
<feature type="region of interest" description="Disordered" evidence="7">
    <location>
        <begin position="1"/>
        <end position="22"/>
    </location>
</feature>
<reference evidence="10 11" key="1">
    <citation type="submission" date="2020-10" db="EMBL/GenBank/DDBJ databases">
        <title>Connecting structure to function with the recovery of over 1000 high-quality activated sludge metagenome-assembled genomes encoding full-length rRNA genes using long-read sequencing.</title>
        <authorList>
            <person name="Singleton C.M."/>
            <person name="Petriglieri F."/>
            <person name="Kristensen J.M."/>
            <person name="Kirkegaard R.H."/>
            <person name="Michaelsen T.Y."/>
            <person name="Andersen M.H."/>
            <person name="Karst S.M."/>
            <person name="Dueholm M.S."/>
            <person name="Nielsen P.H."/>
            <person name="Albertsen M."/>
        </authorList>
    </citation>
    <scope>NUCLEOTIDE SEQUENCE [LARGE SCALE GENOMIC DNA]</scope>
    <source>
        <strain evidence="10">Lyne_18-Q3-R50-59_MAXAC.006</strain>
    </source>
</reference>
<comment type="similarity">
    <text evidence="6">Belongs to the peptidase M3 family.</text>
</comment>
<evidence type="ECO:0000313" key="11">
    <source>
        <dbReference type="Proteomes" id="UP000727993"/>
    </source>
</evidence>
<dbReference type="Gene3D" id="1.20.140.70">
    <property type="entry name" value="Oligopeptidase f, N-terminal domain"/>
    <property type="match status" value="1"/>
</dbReference>
<evidence type="ECO:0000256" key="7">
    <source>
        <dbReference type="SAM" id="MobiDB-lite"/>
    </source>
</evidence>
<dbReference type="AlphaFoldDB" id="A0A936NGX2"/>
<dbReference type="Proteomes" id="UP000727993">
    <property type="component" value="Unassembled WGS sequence"/>
</dbReference>
<evidence type="ECO:0000256" key="3">
    <source>
        <dbReference type="ARBA" id="ARBA00022801"/>
    </source>
</evidence>
<dbReference type="InterPro" id="IPR013647">
    <property type="entry name" value="OligopepF_N_dom"/>
</dbReference>
<feature type="compositionally biased region" description="Low complexity" evidence="7">
    <location>
        <begin position="7"/>
        <end position="22"/>
    </location>
</feature>
<dbReference type="CDD" id="cd09610">
    <property type="entry name" value="M3B_PepF"/>
    <property type="match status" value="1"/>
</dbReference>
<evidence type="ECO:0000256" key="4">
    <source>
        <dbReference type="ARBA" id="ARBA00022833"/>
    </source>
</evidence>
<accession>A0A936NGX2</accession>
<dbReference type="PANTHER" id="PTHR11804">
    <property type="entry name" value="PROTEASE M3 THIMET OLIGOPEPTIDASE-RELATED"/>
    <property type="match status" value="1"/>
</dbReference>
<evidence type="ECO:0000259" key="9">
    <source>
        <dbReference type="Pfam" id="PF08439"/>
    </source>
</evidence>
<evidence type="ECO:0000256" key="2">
    <source>
        <dbReference type="ARBA" id="ARBA00022723"/>
    </source>
</evidence>
<dbReference type="InterPro" id="IPR045090">
    <property type="entry name" value="Pept_M3A_M3B"/>
</dbReference>